<reference evidence="2 3" key="1">
    <citation type="submission" date="2020-09" db="EMBL/GenBank/DDBJ databases">
        <title>De no assembly of potato wild relative species, Solanum commersonii.</title>
        <authorList>
            <person name="Cho K."/>
        </authorList>
    </citation>
    <scope>NUCLEOTIDE SEQUENCE [LARGE SCALE GENOMIC DNA]</scope>
    <source>
        <strain evidence="2">LZ3.2</strain>
        <tissue evidence="2">Leaf</tissue>
    </source>
</reference>
<proteinExistence type="predicted"/>
<feature type="region of interest" description="Disordered" evidence="1">
    <location>
        <begin position="1"/>
        <end position="42"/>
    </location>
</feature>
<evidence type="ECO:0000313" key="2">
    <source>
        <dbReference type="EMBL" id="KAG5599862.1"/>
    </source>
</evidence>
<name>A0A9J5YLP1_SOLCO</name>
<protein>
    <submittedName>
        <fullName evidence="2">Uncharacterized protein</fullName>
    </submittedName>
</protein>
<accession>A0A9J5YLP1</accession>
<feature type="compositionally biased region" description="Polar residues" evidence="1">
    <location>
        <begin position="15"/>
        <end position="24"/>
    </location>
</feature>
<dbReference type="Proteomes" id="UP000824120">
    <property type="component" value="Chromosome 6"/>
</dbReference>
<evidence type="ECO:0000256" key="1">
    <source>
        <dbReference type="SAM" id="MobiDB-lite"/>
    </source>
</evidence>
<sequence length="107" mass="12103">MAHEPPVGLLRPPGQSHSECYDNSNKTHRESPTKSSNNFVNSLNSETVNTAISKKEGIDSYNQEIHHTKKSLHSIEPNARIGETNFERIAIESHERRPQIRTSSQEL</sequence>
<evidence type="ECO:0000313" key="3">
    <source>
        <dbReference type="Proteomes" id="UP000824120"/>
    </source>
</evidence>
<feature type="compositionally biased region" description="Polar residues" evidence="1">
    <location>
        <begin position="33"/>
        <end position="42"/>
    </location>
</feature>
<dbReference type="EMBL" id="JACXVP010000006">
    <property type="protein sequence ID" value="KAG5599862.1"/>
    <property type="molecule type" value="Genomic_DNA"/>
</dbReference>
<dbReference type="AlphaFoldDB" id="A0A9J5YLP1"/>
<gene>
    <name evidence="2" type="ORF">H5410_031232</name>
</gene>
<keyword evidence="3" id="KW-1185">Reference proteome</keyword>
<comment type="caution">
    <text evidence="2">The sequence shown here is derived from an EMBL/GenBank/DDBJ whole genome shotgun (WGS) entry which is preliminary data.</text>
</comment>
<organism evidence="2 3">
    <name type="scientific">Solanum commersonii</name>
    <name type="common">Commerson's wild potato</name>
    <name type="synonym">Commerson's nightshade</name>
    <dbReference type="NCBI Taxonomy" id="4109"/>
    <lineage>
        <taxon>Eukaryota</taxon>
        <taxon>Viridiplantae</taxon>
        <taxon>Streptophyta</taxon>
        <taxon>Embryophyta</taxon>
        <taxon>Tracheophyta</taxon>
        <taxon>Spermatophyta</taxon>
        <taxon>Magnoliopsida</taxon>
        <taxon>eudicotyledons</taxon>
        <taxon>Gunneridae</taxon>
        <taxon>Pentapetalae</taxon>
        <taxon>asterids</taxon>
        <taxon>lamiids</taxon>
        <taxon>Solanales</taxon>
        <taxon>Solanaceae</taxon>
        <taxon>Solanoideae</taxon>
        <taxon>Solaneae</taxon>
        <taxon>Solanum</taxon>
    </lineage>
</organism>